<evidence type="ECO:0000259" key="2">
    <source>
        <dbReference type="Pfam" id="PF13511"/>
    </source>
</evidence>
<proteinExistence type="predicted"/>
<feature type="signal peptide" evidence="1">
    <location>
        <begin position="1"/>
        <end position="19"/>
    </location>
</feature>
<dbReference type="Proteomes" id="UP000198481">
    <property type="component" value="Chromosome I"/>
</dbReference>
<dbReference type="EMBL" id="LT629762">
    <property type="protein sequence ID" value="SDS77130.1"/>
    <property type="molecule type" value="Genomic_DNA"/>
</dbReference>
<evidence type="ECO:0000313" key="3">
    <source>
        <dbReference type="EMBL" id="SDS77130.1"/>
    </source>
</evidence>
<feature type="domain" description="DUF4124" evidence="2">
    <location>
        <begin position="8"/>
        <end position="61"/>
    </location>
</feature>
<keyword evidence="1" id="KW-0732">Signal</keyword>
<accession>A0A1H1UXQ6</accession>
<dbReference type="AlphaFoldDB" id="A0A1H1UXQ6"/>
<dbReference type="STRING" id="1148509.SAMN05216222_2232"/>
<sequence>MKRWLLILSLLAMTSTAMADVYTYVDKQGNRVFTDQPGHGNAKRVPLATSNRMTANPTSAAPVTAAQKTAEPAPFRYDMLRVLVPEPDATLRSSAGELIVSVTSEPGLQRGHRYRLLLDGKATAEPGPSPVFALSNIDRGSHNLSVEILDAQGRTVERTANQPFHMLRISLAQKRQVKPCALTDYGQRPECPLKDKPPEEKNPFFRFF</sequence>
<gene>
    <name evidence="3" type="ORF">SAMN05216222_2232</name>
</gene>
<evidence type="ECO:0000313" key="4">
    <source>
        <dbReference type="Proteomes" id="UP000198481"/>
    </source>
</evidence>
<organism evidence="3 4">
    <name type="scientific">Pseudomonas prosekii</name>
    <dbReference type="NCBI Taxonomy" id="1148509"/>
    <lineage>
        <taxon>Bacteria</taxon>
        <taxon>Pseudomonadati</taxon>
        <taxon>Pseudomonadota</taxon>
        <taxon>Gammaproteobacteria</taxon>
        <taxon>Pseudomonadales</taxon>
        <taxon>Pseudomonadaceae</taxon>
        <taxon>Pseudomonas</taxon>
    </lineage>
</organism>
<dbReference type="InterPro" id="IPR025392">
    <property type="entry name" value="DUF4124"/>
</dbReference>
<protein>
    <recommendedName>
        <fullName evidence="2">DUF4124 domain-containing protein</fullName>
    </recommendedName>
</protein>
<reference evidence="3 4" key="1">
    <citation type="submission" date="2016-10" db="EMBL/GenBank/DDBJ databases">
        <authorList>
            <person name="de Groot N.N."/>
        </authorList>
    </citation>
    <scope>NUCLEOTIDE SEQUENCE [LARGE SCALE GENOMIC DNA]</scope>
    <source>
        <strain evidence="3 4">LMG 26867</strain>
    </source>
</reference>
<dbReference type="RefSeq" id="WP_231987144.1">
    <property type="nucleotide sequence ID" value="NZ_LT629762.1"/>
</dbReference>
<evidence type="ECO:0000256" key="1">
    <source>
        <dbReference type="SAM" id="SignalP"/>
    </source>
</evidence>
<name>A0A1H1UXQ6_9PSED</name>
<dbReference type="Pfam" id="PF13511">
    <property type="entry name" value="DUF4124"/>
    <property type="match status" value="1"/>
</dbReference>
<feature type="chain" id="PRO_5009262775" description="DUF4124 domain-containing protein" evidence="1">
    <location>
        <begin position="20"/>
        <end position="208"/>
    </location>
</feature>